<sequence length="78" mass="8938">MAKIAVLIKLHKPYPPANKIIATIFNYLHFNSNNFFSIFNHKFFLGTYGQVMSLCDQVFTKNLAIGCIDRCSLPLLRD</sequence>
<proteinExistence type="predicted"/>
<evidence type="ECO:0000313" key="1">
    <source>
        <dbReference type="EMBL" id="RMZ94013.1"/>
    </source>
</evidence>
<keyword evidence="2" id="KW-1185">Reference proteome</keyword>
<accession>A0A3M7P4R0</accession>
<reference evidence="1 2" key="1">
    <citation type="journal article" date="2018" name="Sci. Rep.">
        <title>Genomic signatures of local adaptation to the degree of environmental predictability in rotifers.</title>
        <authorList>
            <person name="Franch-Gras L."/>
            <person name="Hahn C."/>
            <person name="Garcia-Roger E.M."/>
            <person name="Carmona M.J."/>
            <person name="Serra M."/>
            <person name="Gomez A."/>
        </authorList>
    </citation>
    <scope>NUCLEOTIDE SEQUENCE [LARGE SCALE GENOMIC DNA]</scope>
    <source>
        <strain evidence="1">HYR1</strain>
    </source>
</reference>
<name>A0A3M7P4R0_BRAPC</name>
<dbReference type="AlphaFoldDB" id="A0A3M7P4R0"/>
<evidence type="ECO:0000313" key="2">
    <source>
        <dbReference type="Proteomes" id="UP000276133"/>
    </source>
</evidence>
<comment type="caution">
    <text evidence="1">The sequence shown here is derived from an EMBL/GenBank/DDBJ whole genome shotgun (WGS) entry which is preliminary data.</text>
</comment>
<gene>
    <name evidence="1" type="ORF">BpHYR1_035374</name>
</gene>
<dbReference type="Proteomes" id="UP000276133">
    <property type="component" value="Unassembled WGS sequence"/>
</dbReference>
<dbReference type="EMBL" id="REGN01013368">
    <property type="protein sequence ID" value="RMZ94013.1"/>
    <property type="molecule type" value="Genomic_DNA"/>
</dbReference>
<organism evidence="1 2">
    <name type="scientific">Brachionus plicatilis</name>
    <name type="common">Marine rotifer</name>
    <name type="synonym">Brachionus muelleri</name>
    <dbReference type="NCBI Taxonomy" id="10195"/>
    <lineage>
        <taxon>Eukaryota</taxon>
        <taxon>Metazoa</taxon>
        <taxon>Spiralia</taxon>
        <taxon>Gnathifera</taxon>
        <taxon>Rotifera</taxon>
        <taxon>Eurotatoria</taxon>
        <taxon>Monogononta</taxon>
        <taxon>Pseudotrocha</taxon>
        <taxon>Ploima</taxon>
        <taxon>Brachionidae</taxon>
        <taxon>Brachionus</taxon>
    </lineage>
</organism>
<protein>
    <submittedName>
        <fullName evidence="1">Uncharacterized protein</fullName>
    </submittedName>
</protein>